<dbReference type="SMART" id="SM00028">
    <property type="entry name" value="TPR"/>
    <property type="match status" value="3"/>
</dbReference>
<name>A0ABV9QQY0_9GAMM</name>
<evidence type="ECO:0000256" key="1">
    <source>
        <dbReference type="ARBA" id="ARBA00023125"/>
    </source>
</evidence>
<feature type="compositionally biased region" description="Low complexity" evidence="3">
    <location>
        <begin position="125"/>
        <end position="137"/>
    </location>
</feature>
<keyword evidence="4" id="KW-0472">Membrane</keyword>
<dbReference type="SMART" id="SM00862">
    <property type="entry name" value="Trans_reg_C"/>
    <property type="match status" value="1"/>
</dbReference>
<dbReference type="EMBL" id="JBHSHD010000003">
    <property type="protein sequence ID" value="MFC4819291.1"/>
    <property type="molecule type" value="Genomic_DNA"/>
</dbReference>
<feature type="compositionally biased region" description="Pro residues" evidence="3">
    <location>
        <begin position="114"/>
        <end position="124"/>
    </location>
</feature>
<dbReference type="PROSITE" id="PS51755">
    <property type="entry name" value="OMPR_PHOB"/>
    <property type="match status" value="1"/>
</dbReference>
<protein>
    <submittedName>
        <fullName evidence="6">Winged helix-turn-helix domain-containing protein</fullName>
    </submittedName>
</protein>
<organism evidence="6 7">
    <name type="scientific">Dokdonella ginsengisoli</name>
    <dbReference type="NCBI Taxonomy" id="363846"/>
    <lineage>
        <taxon>Bacteria</taxon>
        <taxon>Pseudomonadati</taxon>
        <taxon>Pseudomonadota</taxon>
        <taxon>Gammaproteobacteria</taxon>
        <taxon>Lysobacterales</taxon>
        <taxon>Rhodanobacteraceae</taxon>
        <taxon>Dokdonella</taxon>
    </lineage>
</organism>
<feature type="transmembrane region" description="Helical" evidence="4">
    <location>
        <begin position="151"/>
        <end position="169"/>
    </location>
</feature>
<dbReference type="PANTHER" id="PTHR47691">
    <property type="entry name" value="REGULATOR-RELATED"/>
    <property type="match status" value="1"/>
</dbReference>
<evidence type="ECO:0000256" key="3">
    <source>
        <dbReference type="SAM" id="MobiDB-lite"/>
    </source>
</evidence>
<evidence type="ECO:0000256" key="2">
    <source>
        <dbReference type="PROSITE-ProRule" id="PRU01091"/>
    </source>
</evidence>
<dbReference type="InterPro" id="IPR016032">
    <property type="entry name" value="Sig_transdc_resp-reg_C-effctor"/>
</dbReference>
<comment type="caution">
    <text evidence="6">The sequence shown here is derived from an EMBL/GenBank/DDBJ whole genome shotgun (WGS) entry which is preliminary data.</text>
</comment>
<dbReference type="PANTHER" id="PTHR47691:SF3">
    <property type="entry name" value="HTH-TYPE TRANSCRIPTIONAL REGULATOR RV0890C-RELATED"/>
    <property type="match status" value="1"/>
</dbReference>
<feature type="DNA-binding region" description="OmpR/PhoB-type" evidence="2">
    <location>
        <begin position="2"/>
        <end position="100"/>
    </location>
</feature>
<dbReference type="InterPro" id="IPR036388">
    <property type="entry name" value="WH-like_DNA-bd_sf"/>
</dbReference>
<dbReference type="SUPFAM" id="SSF48452">
    <property type="entry name" value="TPR-like"/>
    <property type="match status" value="2"/>
</dbReference>
<dbReference type="InterPro" id="IPR019734">
    <property type="entry name" value="TPR_rpt"/>
</dbReference>
<dbReference type="Pfam" id="PF00486">
    <property type="entry name" value="Trans_reg_C"/>
    <property type="match status" value="1"/>
</dbReference>
<evidence type="ECO:0000313" key="7">
    <source>
        <dbReference type="Proteomes" id="UP001595886"/>
    </source>
</evidence>
<dbReference type="SUPFAM" id="SSF46894">
    <property type="entry name" value="C-terminal effector domain of the bipartite response regulators"/>
    <property type="match status" value="1"/>
</dbReference>
<dbReference type="Gene3D" id="1.10.10.10">
    <property type="entry name" value="Winged helix-like DNA-binding domain superfamily/Winged helix DNA-binding domain"/>
    <property type="match status" value="1"/>
</dbReference>
<dbReference type="RefSeq" id="WP_380019046.1">
    <property type="nucleotide sequence ID" value="NZ_JBHSHD010000003.1"/>
</dbReference>
<dbReference type="CDD" id="cd00383">
    <property type="entry name" value="trans_reg_C"/>
    <property type="match status" value="1"/>
</dbReference>
<proteinExistence type="predicted"/>
<evidence type="ECO:0000256" key="4">
    <source>
        <dbReference type="SAM" id="Phobius"/>
    </source>
</evidence>
<gene>
    <name evidence="6" type="ORF">ACFO6Q_03085</name>
</gene>
<keyword evidence="4" id="KW-1133">Transmembrane helix</keyword>
<sequence length="802" mass="84936">MARIHRFGEFQLDPATRELRRGGVPVPVPPRAFDCIVYLVEHRDRAVGRDELIAAVWGKADITDGMLGQTVLSARRVLDDTGKEQQYIRTVFRFGYHWVAPTEVADEMQERPPEPAAAPEPVPAAPTQTDAPAATVPEIRSPDSRRAARRIALAAAALIVLAAAFWIAWQRMHGTALPPAPSATEAGSRVALVLPVATSAGAGYDWVRLGVMDLIAARLRAAGVPVVPSDNVVALTGSHADAARRGDFAALARTAGAGIVIDARAEESGGRWRVSLRIVHGEHASASATGEATDVLAAARIAADRLAQQLGYAPAVDRGSGADTQALANLLPQVDAAILGERLDAARALLEGAGAAQRENPEVRMRLAQIDHQAGNLDAAEAGYKAIAAAVSAERDPVLHARALSNLGVIAAQRDDNELAEQRFDQAIALLRREQAPDALGKALNGRAAHYGAIQRTDAALADLSEARVAFESAGNLLALAVLDSNLGALDMLRGRYAEAQAAFTRSADRFATFGAQAMELNALTAVAELKLAQLEPDQALALDARLRQLVGQVSDPARQRNGELTRLQVLAANGRLRTLDDDLARVLEAARRDDDRVALARGATLAAERALARGDARTAADDADLAEQRFTSVADDPHERARVGLLRVRAHLAAGHAAAAADALAALSAFAERNGSATARFHATLARAEVAAANGDDASAGKTYAQALGEADATRIPLDLREAARAYAGWLVRRNELAQAGAVAERVSIWAARDYESAVLQLRVYHALGEPNLWRIALTRARALAGDREIPADLLIAPAPR</sequence>
<reference evidence="7" key="1">
    <citation type="journal article" date="2019" name="Int. J. Syst. Evol. Microbiol.">
        <title>The Global Catalogue of Microorganisms (GCM) 10K type strain sequencing project: providing services to taxonomists for standard genome sequencing and annotation.</title>
        <authorList>
            <consortium name="The Broad Institute Genomics Platform"/>
            <consortium name="The Broad Institute Genome Sequencing Center for Infectious Disease"/>
            <person name="Wu L."/>
            <person name="Ma J."/>
        </authorList>
    </citation>
    <scope>NUCLEOTIDE SEQUENCE [LARGE SCALE GENOMIC DNA]</scope>
    <source>
        <strain evidence="7">CCUG 30340</strain>
    </source>
</reference>
<keyword evidence="1 2" id="KW-0238">DNA-binding</keyword>
<feature type="region of interest" description="Disordered" evidence="3">
    <location>
        <begin position="106"/>
        <end position="141"/>
    </location>
</feature>
<evidence type="ECO:0000313" key="6">
    <source>
        <dbReference type="EMBL" id="MFC4819291.1"/>
    </source>
</evidence>
<dbReference type="Gene3D" id="1.25.40.10">
    <property type="entry name" value="Tetratricopeptide repeat domain"/>
    <property type="match status" value="1"/>
</dbReference>
<keyword evidence="4" id="KW-0812">Transmembrane</keyword>
<accession>A0ABV9QQY0</accession>
<evidence type="ECO:0000259" key="5">
    <source>
        <dbReference type="PROSITE" id="PS51755"/>
    </source>
</evidence>
<dbReference type="Proteomes" id="UP001595886">
    <property type="component" value="Unassembled WGS sequence"/>
</dbReference>
<dbReference type="InterPro" id="IPR011990">
    <property type="entry name" value="TPR-like_helical_dom_sf"/>
</dbReference>
<dbReference type="InterPro" id="IPR001867">
    <property type="entry name" value="OmpR/PhoB-type_DNA-bd"/>
</dbReference>
<keyword evidence="7" id="KW-1185">Reference proteome</keyword>
<feature type="domain" description="OmpR/PhoB-type" evidence="5">
    <location>
        <begin position="2"/>
        <end position="100"/>
    </location>
</feature>